<sequence length="92" mass="10470">MAELHSDDDGWLGDFHRGPAVFSVHRVLDGAYPLAPTQYRIACNDGAGPREICRFLGEADTDPEWFGRWQGDEWCPWILERANRLIDAPERG</sequence>
<protein>
    <submittedName>
        <fullName evidence="1">Uncharacterized protein</fullName>
    </submittedName>
</protein>
<accession>A0A1G7BT86</accession>
<organism evidence="1 2">
    <name type="scientific">Glycomyces harbinensis</name>
    <dbReference type="NCBI Taxonomy" id="58114"/>
    <lineage>
        <taxon>Bacteria</taxon>
        <taxon>Bacillati</taxon>
        <taxon>Actinomycetota</taxon>
        <taxon>Actinomycetes</taxon>
        <taxon>Glycomycetales</taxon>
        <taxon>Glycomycetaceae</taxon>
        <taxon>Glycomyces</taxon>
    </lineage>
</organism>
<name>A0A1G7BT86_9ACTN</name>
<evidence type="ECO:0000313" key="1">
    <source>
        <dbReference type="EMBL" id="SDE30213.1"/>
    </source>
</evidence>
<proteinExistence type="predicted"/>
<dbReference type="EMBL" id="FNAD01000017">
    <property type="protein sequence ID" value="SDE30213.1"/>
    <property type="molecule type" value="Genomic_DNA"/>
</dbReference>
<dbReference type="AlphaFoldDB" id="A0A1G7BT86"/>
<gene>
    <name evidence="1" type="ORF">SAMN05216270_117148</name>
</gene>
<keyword evidence="2" id="KW-1185">Reference proteome</keyword>
<dbReference type="RefSeq" id="WP_091039837.1">
    <property type="nucleotide sequence ID" value="NZ_FNAD01000017.1"/>
</dbReference>
<dbReference type="STRING" id="58114.SAMN05216270_117148"/>
<dbReference type="OrthoDB" id="4529776at2"/>
<reference evidence="2" key="1">
    <citation type="submission" date="2016-10" db="EMBL/GenBank/DDBJ databases">
        <authorList>
            <person name="Varghese N."/>
            <person name="Submissions S."/>
        </authorList>
    </citation>
    <scope>NUCLEOTIDE SEQUENCE [LARGE SCALE GENOMIC DNA]</scope>
    <source>
        <strain evidence="2">CGMCC 4.3516</strain>
    </source>
</reference>
<dbReference type="Proteomes" id="UP000198949">
    <property type="component" value="Unassembled WGS sequence"/>
</dbReference>
<evidence type="ECO:0000313" key="2">
    <source>
        <dbReference type="Proteomes" id="UP000198949"/>
    </source>
</evidence>